<dbReference type="RefSeq" id="WP_151860592.1">
    <property type="nucleotide sequence ID" value="NZ_WBZC01000015.1"/>
</dbReference>
<protein>
    <submittedName>
        <fullName evidence="8">YitT family protein</fullName>
    </submittedName>
</protein>
<keyword evidence="5 6" id="KW-0472">Membrane</keyword>
<evidence type="ECO:0000256" key="2">
    <source>
        <dbReference type="ARBA" id="ARBA00022475"/>
    </source>
</evidence>
<dbReference type="PANTHER" id="PTHR33545:SF5">
    <property type="entry name" value="UPF0750 MEMBRANE PROTEIN YITT"/>
    <property type="match status" value="1"/>
</dbReference>
<keyword evidence="9" id="KW-1185">Reference proteome</keyword>
<feature type="transmembrane region" description="Helical" evidence="6">
    <location>
        <begin position="39"/>
        <end position="57"/>
    </location>
</feature>
<sequence length="276" mass="30629">MYLLAFAITSILKPNGLVSGGVTGISIMLDKLTGIKYTYIYYTISILIFISAWLTLGRREAKKILLLSIIFPLILILFETLDVSFIRNDTMLASVYFGIIGGIGCGLVLKRGFSTGGTDTVAKIFHYRIAPFISISQILLCIDVFIILASAFIYDENIALYAVLAQIVMMKSIDVVLFDFGSKYVKIEVISDKNNEIADYIMNNIRRGISTYEIKGGYTNLTREKLVSVCSPRESMLIKRFISVTDSDAFVNVLPVMGVWGNGIGFESVIEEAIDK</sequence>
<dbReference type="GO" id="GO:0005886">
    <property type="term" value="C:plasma membrane"/>
    <property type="evidence" value="ECO:0007669"/>
    <property type="project" value="UniProtKB-SubCell"/>
</dbReference>
<evidence type="ECO:0000256" key="4">
    <source>
        <dbReference type="ARBA" id="ARBA00022989"/>
    </source>
</evidence>
<dbReference type="CDD" id="cd16380">
    <property type="entry name" value="YitT_C"/>
    <property type="match status" value="1"/>
</dbReference>
<feature type="transmembrane region" description="Helical" evidence="6">
    <location>
        <begin position="64"/>
        <end position="85"/>
    </location>
</feature>
<keyword evidence="2" id="KW-1003">Cell membrane</keyword>
<dbReference type="Gene3D" id="3.30.70.120">
    <property type="match status" value="1"/>
</dbReference>
<dbReference type="InterPro" id="IPR019264">
    <property type="entry name" value="DUF2179"/>
</dbReference>
<evidence type="ECO:0000259" key="7">
    <source>
        <dbReference type="Pfam" id="PF10035"/>
    </source>
</evidence>
<feature type="transmembrane region" description="Helical" evidence="6">
    <location>
        <begin position="129"/>
        <end position="152"/>
    </location>
</feature>
<accession>A0A6I0FCS4</accession>
<dbReference type="OrthoDB" id="9779786at2"/>
<feature type="domain" description="DUF2179" evidence="7">
    <location>
        <begin position="207"/>
        <end position="261"/>
    </location>
</feature>
<feature type="transmembrane region" description="Helical" evidence="6">
    <location>
        <begin position="91"/>
        <end position="109"/>
    </location>
</feature>
<evidence type="ECO:0000256" key="3">
    <source>
        <dbReference type="ARBA" id="ARBA00022692"/>
    </source>
</evidence>
<evidence type="ECO:0000313" key="8">
    <source>
        <dbReference type="EMBL" id="KAB3535745.1"/>
    </source>
</evidence>
<dbReference type="Pfam" id="PF10035">
    <property type="entry name" value="DUF2179"/>
    <property type="match status" value="1"/>
</dbReference>
<dbReference type="InterPro" id="IPR051461">
    <property type="entry name" value="UPF0750_membrane"/>
</dbReference>
<dbReference type="Proteomes" id="UP000432715">
    <property type="component" value="Unassembled WGS sequence"/>
</dbReference>
<evidence type="ECO:0000256" key="5">
    <source>
        <dbReference type="ARBA" id="ARBA00023136"/>
    </source>
</evidence>
<dbReference type="InterPro" id="IPR015867">
    <property type="entry name" value="N-reg_PII/ATP_PRibTrfase_C"/>
</dbReference>
<dbReference type="AlphaFoldDB" id="A0A6I0FCS4"/>
<organism evidence="8 9">
    <name type="scientific">Alkaliphilus pronyensis</name>
    <dbReference type="NCBI Taxonomy" id="1482732"/>
    <lineage>
        <taxon>Bacteria</taxon>
        <taxon>Bacillati</taxon>
        <taxon>Bacillota</taxon>
        <taxon>Clostridia</taxon>
        <taxon>Peptostreptococcales</taxon>
        <taxon>Natronincolaceae</taxon>
        <taxon>Alkaliphilus</taxon>
    </lineage>
</organism>
<keyword evidence="4 6" id="KW-1133">Transmembrane helix</keyword>
<evidence type="ECO:0000313" key="9">
    <source>
        <dbReference type="Proteomes" id="UP000432715"/>
    </source>
</evidence>
<reference evidence="8 9" key="1">
    <citation type="submission" date="2019-10" db="EMBL/GenBank/DDBJ databases">
        <title>Alkaliphilus serpentinus sp. nov. and Alkaliphilus pronyensis sp. nov., two novel anaerobic alkaliphilic species isolated from the serpentinized-hosted hydrothermal field of the Prony Bay (New Caledonia).</title>
        <authorList>
            <person name="Postec A."/>
        </authorList>
    </citation>
    <scope>NUCLEOTIDE SEQUENCE [LARGE SCALE GENOMIC DNA]</scope>
    <source>
        <strain evidence="8 9">LacV</strain>
    </source>
</reference>
<dbReference type="PIRSF" id="PIRSF006483">
    <property type="entry name" value="Membrane_protein_YitT"/>
    <property type="match status" value="1"/>
</dbReference>
<evidence type="ECO:0000256" key="6">
    <source>
        <dbReference type="SAM" id="Phobius"/>
    </source>
</evidence>
<comment type="caution">
    <text evidence="8">The sequence shown here is derived from an EMBL/GenBank/DDBJ whole genome shotgun (WGS) entry which is preliminary data.</text>
</comment>
<comment type="subcellular location">
    <subcellularLocation>
        <location evidence="1">Cell membrane</location>
        <topology evidence="1">Multi-pass membrane protein</topology>
    </subcellularLocation>
</comment>
<dbReference type="PANTHER" id="PTHR33545">
    <property type="entry name" value="UPF0750 MEMBRANE PROTEIN YITT-RELATED"/>
    <property type="match status" value="1"/>
</dbReference>
<dbReference type="Pfam" id="PF02588">
    <property type="entry name" value="YitT_membrane"/>
    <property type="match status" value="1"/>
</dbReference>
<dbReference type="InterPro" id="IPR003740">
    <property type="entry name" value="YitT"/>
</dbReference>
<gene>
    <name evidence="8" type="ORF">F8154_05445</name>
</gene>
<proteinExistence type="predicted"/>
<dbReference type="EMBL" id="WBZC01000015">
    <property type="protein sequence ID" value="KAB3535745.1"/>
    <property type="molecule type" value="Genomic_DNA"/>
</dbReference>
<name>A0A6I0FCS4_9FIRM</name>
<keyword evidence="3 6" id="KW-0812">Transmembrane</keyword>
<evidence type="ECO:0000256" key="1">
    <source>
        <dbReference type="ARBA" id="ARBA00004651"/>
    </source>
</evidence>
<feature type="transmembrane region" description="Helical" evidence="6">
    <location>
        <begin position="158"/>
        <end position="178"/>
    </location>
</feature>